<evidence type="ECO:0000256" key="4">
    <source>
        <dbReference type="ARBA" id="ARBA00022737"/>
    </source>
</evidence>
<comment type="similarity">
    <text evidence="2 6">Belongs to the WD repeat IPI3/WDR18 family.</text>
</comment>
<dbReference type="InterPro" id="IPR036322">
    <property type="entry name" value="WD40_repeat_dom_sf"/>
</dbReference>
<comment type="subcellular location">
    <subcellularLocation>
        <location evidence="6">Nucleus</location>
    </subcellularLocation>
</comment>
<accession>A0A8H3F9E7</accession>
<dbReference type="Gene3D" id="2.130.10.10">
    <property type="entry name" value="YVTN repeat-like/Quinoprotein amine dehydrogenase"/>
    <property type="match status" value="2"/>
</dbReference>
<feature type="repeat" description="WD" evidence="5">
    <location>
        <begin position="196"/>
        <end position="240"/>
    </location>
</feature>
<dbReference type="GO" id="GO:0120330">
    <property type="term" value="C:rixosome complex"/>
    <property type="evidence" value="ECO:0007669"/>
    <property type="project" value="UniProtKB-UniRule"/>
</dbReference>
<dbReference type="GO" id="GO:0006364">
    <property type="term" value="P:rRNA processing"/>
    <property type="evidence" value="ECO:0007669"/>
    <property type="project" value="UniProtKB-UniRule"/>
</dbReference>
<keyword evidence="6" id="KW-0539">Nucleus</keyword>
<dbReference type="EMBL" id="CAJPDQ010000014">
    <property type="protein sequence ID" value="CAF9919455.1"/>
    <property type="molecule type" value="Genomic_DNA"/>
</dbReference>
<keyword evidence="10" id="KW-1185">Reference proteome</keyword>
<evidence type="ECO:0000313" key="10">
    <source>
        <dbReference type="Proteomes" id="UP000664169"/>
    </source>
</evidence>
<keyword evidence="6" id="KW-0698">rRNA processing</keyword>
<dbReference type="PROSITE" id="PS50294">
    <property type="entry name" value="WD_REPEATS_REGION"/>
    <property type="match status" value="2"/>
</dbReference>
<dbReference type="InterPro" id="IPR015943">
    <property type="entry name" value="WD40/YVTN_repeat-like_dom_sf"/>
</dbReference>
<dbReference type="GO" id="GO:0005656">
    <property type="term" value="C:nuclear pre-replicative complex"/>
    <property type="evidence" value="ECO:0007669"/>
    <property type="project" value="TreeGrafter"/>
</dbReference>
<feature type="region of interest" description="Disordered" evidence="8">
    <location>
        <begin position="503"/>
        <end position="526"/>
    </location>
</feature>
<evidence type="ECO:0000256" key="1">
    <source>
        <dbReference type="ARBA" id="ARBA00002355"/>
    </source>
</evidence>
<dbReference type="GO" id="GO:0006261">
    <property type="term" value="P:DNA-templated DNA replication"/>
    <property type="evidence" value="ECO:0007669"/>
    <property type="project" value="TreeGrafter"/>
</dbReference>
<keyword evidence="7" id="KW-0175">Coiled coil</keyword>
<protein>
    <recommendedName>
        <fullName evidence="6">Pre-rRNA-processing protein IPI3</fullName>
    </recommendedName>
</protein>
<evidence type="ECO:0000256" key="5">
    <source>
        <dbReference type="PROSITE-ProRule" id="PRU00221"/>
    </source>
</evidence>
<dbReference type="Proteomes" id="UP000664169">
    <property type="component" value="Unassembled WGS sequence"/>
</dbReference>
<dbReference type="AlphaFoldDB" id="A0A8H3F9E7"/>
<comment type="subunit">
    <text evidence="6">Component of the RIX1 complex, composed of IPI1, RIX1/IPI2 and IPI3 in a 1:2:2 stoichiometry. The complex interacts (via RIX1) with MDN1 (via its hexameric AAA ATPase ring) and the pre-60S ribosome particles.</text>
</comment>
<dbReference type="SUPFAM" id="SSF50978">
    <property type="entry name" value="WD40 repeat-like"/>
    <property type="match status" value="1"/>
</dbReference>
<evidence type="ECO:0000256" key="6">
    <source>
        <dbReference type="RuleBase" id="RU369067"/>
    </source>
</evidence>
<dbReference type="SMART" id="SM00320">
    <property type="entry name" value="WD40"/>
    <property type="match status" value="3"/>
</dbReference>
<feature type="compositionally biased region" description="Acidic residues" evidence="8">
    <location>
        <begin position="506"/>
        <end position="526"/>
    </location>
</feature>
<reference evidence="9" key="1">
    <citation type="submission" date="2021-03" db="EMBL/GenBank/DDBJ databases">
        <authorList>
            <person name="Tagirdzhanova G."/>
        </authorList>
    </citation>
    <scope>NUCLEOTIDE SEQUENCE</scope>
</reference>
<name>A0A8H3F9E7_9LECA</name>
<organism evidence="9 10">
    <name type="scientific">Gomphillus americanus</name>
    <dbReference type="NCBI Taxonomy" id="1940652"/>
    <lineage>
        <taxon>Eukaryota</taxon>
        <taxon>Fungi</taxon>
        <taxon>Dikarya</taxon>
        <taxon>Ascomycota</taxon>
        <taxon>Pezizomycotina</taxon>
        <taxon>Lecanoromycetes</taxon>
        <taxon>OSLEUM clade</taxon>
        <taxon>Ostropomycetidae</taxon>
        <taxon>Ostropales</taxon>
        <taxon>Graphidaceae</taxon>
        <taxon>Gomphilloideae</taxon>
        <taxon>Gomphillus</taxon>
    </lineage>
</organism>
<evidence type="ECO:0000313" key="9">
    <source>
        <dbReference type="EMBL" id="CAF9919455.1"/>
    </source>
</evidence>
<dbReference type="PROSITE" id="PS50082">
    <property type="entry name" value="WD_REPEATS_2"/>
    <property type="match status" value="2"/>
</dbReference>
<dbReference type="Pfam" id="PF00400">
    <property type="entry name" value="WD40"/>
    <property type="match status" value="2"/>
</dbReference>
<keyword evidence="4" id="KW-0677">Repeat</keyword>
<evidence type="ECO:0000256" key="3">
    <source>
        <dbReference type="ARBA" id="ARBA00022574"/>
    </source>
</evidence>
<comment type="caution">
    <text evidence="9">The sequence shown here is derived from an EMBL/GenBank/DDBJ whole genome shotgun (WGS) entry which is preliminary data.</text>
</comment>
<dbReference type="PANTHER" id="PTHR18763">
    <property type="entry name" value="WD-REPEAT PROTEIN 18"/>
    <property type="match status" value="1"/>
</dbReference>
<evidence type="ECO:0000256" key="8">
    <source>
        <dbReference type="SAM" id="MobiDB-lite"/>
    </source>
</evidence>
<dbReference type="PANTHER" id="PTHR18763:SF0">
    <property type="entry name" value="WD REPEAT-CONTAINING PROTEIN 18"/>
    <property type="match status" value="1"/>
</dbReference>
<evidence type="ECO:0000256" key="7">
    <source>
        <dbReference type="SAM" id="Coils"/>
    </source>
</evidence>
<feature type="repeat" description="WD" evidence="5">
    <location>
        <begin position="146"/>
        <end position="179"/>
    </location>
</feature>
<dbReference type="OrthoDB" id="756370at2759"/>
<sequence length="526" mass="58262">MEKIIPTQAPYAVCPREMLTSSILFSLYKPSVVPSNLPNKDIGIVSHIVEPVPKLGICYKKSSTNPNCLAVSATHIFVAQSDKAVVQVYDQERGTKEADVPFGERITSCCFVGFDDGGGVGVLVLGLKDGRLILWEISTGRQISTPPAHLEDVDCLAVDTTRNFLLSGSKDHNVHVWKLAELMSFAPESKAPYKTFSDHRAAITALAIGHSYLSGDFVLSASEDKTVLLWDYRNAMLLVTFLISSIPRCLVLDPADRAFYIGFEESVQFVDLNGVRSNATSEAVELGEKDKWKDEQSLTCFAISTDGTQLFTGHKNGQVFKRATPKGQPTLLYDAHLPVTNIVAPELRGFLHEQLPITRPSIVKPRPDMAVRNNGSMIPERYELNVVFTSMFSPSASNEDPGNDLFSTFDKLLEHPSFPGELLSTPLTDSISKSKTVEPDTAAAEELQRLRLENKSATSYINSLTAELERLQKTELARKQSKRLRRLKKIKLFEAMRKKAMGETNGEMDIEENLDVEDISSDTEDD</sequence>
<proteinExistence type="inferred from homology"/>
<comment type="function">
    <text evidence="1 6">Component of the RIX1 complex required for processing of ITS2 sequences from 35S pre-rRNA.</text>
</comment>
<gene>
    <name evidence="9" type="ORF">GOMPHAMPRED_001823</name>
</gene>
<dbReference type="InterPro" id="IPR001680">
    <property type="entry name" value="WD40_rpt"/>
</dbReference>
<feature type="coiled-coil region" evidence="7">
    <location>
        <begin position="447"/>
        <end position="474"/>
    </location>
</feature>
<evidence type="ECO:0000256" key="2">
    <source>
        <dbReference type="ARBA" id="ARBA00010143"/>
    </source>
</evidence>
<dbReference type="InterPro" id="IPR045227">
    <property type="entry name" value="WDR18/Ipi3/RID3"/>
</dbReference>
<keyword evidence="3 5" id="KW-0853">WD repeat</keyword>